<dbReference type="FunFam" id="3.40.50.300:FF:000285">
    <property type="entry name" value="Sporulation initiation inhibitor Soj"/>
    <property type="match status" value="1"/>
</dbReference>
<name>A0A381MZY9_9ZZZZ</name>
<dbReference type="PANTHER" id="PTHR13696:SF52">
    <property type="entry name" value="PARA FAMILY PROTEIN CT_582"/>
    <property type="match status" value="1"/>
</dbReference>
<feature type="domain" description="AAA" evidence="1">
    <location>
        <begin position="1"/>
        <end position="150"/>
    </location>
</feature>
<dbReference type="InterPro" id="IPR050678">
    <property type="entry name" value="DNA_Partitioning_ATPase"/>
</dbReference>
<dbReference type="InterPro" id="IPR025669">
    <property type="entry name" value="AAA_dom"/>
</dbReference>
<accession>A0A381MZY9</accession>
<evidence type="ECO:0000259" key="1">
    <source>
        <dbReference type="Pfam" id="PF13614"/>
    </source>
</evidence>
<dbReference type="InterPro" id="IPR027417">
    <property type="entry name" value="P-loop_NTPase"/>
</dbReference>
<proteinExistence type="predicted"/>
<dbReference type="SUPFAM" id="SSF52540">
    <property type="entry name" value="P-loop containing nucleoside triphosphate hydrolases"/>
    <property type="match status" value="1"/>
</dbReference>
<sequence>MAACGAQVLLIDLDPQGNLSTGLGIEKADRNNGTYDILINKSSATKLYKETTVPNLHVITANENLLGLDIELANSSDRATRLRDSLLEELNYDFILLDCPPALNILTLNALVASEGALVPLQAEFYALEGLSQLIKTINKIRNTINTKLKLEGVILTMYDVRNNLSNQVEEDVRAYLGHDVFQTIIPRNVRLSEAPSHGVPALIYDHKCLGSQAYINLAREVLIKAGWEVN</sequence>
<dbReference type="AlphaFoldDB" id="A0A381MZY9"/>
<dbReference type="Pfam" id="PF13614">
    <property type="entry name" value="AAA_31"/>
    <property type="match status" value="1"/>
</dbReference>
<dbReference type="CDD" id="cd02042">
    <property type="entry name" value="ParAB_family"/>
    <property type="match status" value="1"/>
</dbReference>
<dbReference type="EMBL" id="UINC01000034">
    <property type="protein sequence ID" value="SUZ47789.1"/>
    <property type="molecule type" value="Genomic_DNA"/>
</dbReference>
<protein>
    <recommendedName>
        <fullName evidence="1">AAA domain-containing protein</fullName>
    </recommendedName>
</protein>
<reference evidence="2" key="1">
    <citation type="submission" date="2018-05" db="EMBL/GenBank/DDBJ databases">
        <authorList>
            <person name="Lanie J.A."/>
            <person name="Ng W.-L."/>
            <person name="Kazmierczak K.M."/>
            <person name="Andrzejewski T.M."/>
            <person name="Davidsen T.M."/>
            <person name="Wayne K.J."/>
            <person name="Tettelin H."/>
            <person name="Glass J.I."/>
            <person name="Rusch D."/>
            <person name="Podicherti R."/>
            <person name="Tsui H.-C.T."/>
            <person name="Winkler M.E."/>
        </authorList>
    </citation>
    <scope>NUCLEOTIDE SEQUENCE</scope>
</reference>
<dbReference type="PANTHER" id="PTHR13696">
    <property type="entry name" value="P-LOOP CONTAINING NUCLEOSIDE TRIPHOSPHATE HYDROLASE"/>
    <property type="match status" value="1"/>
</dbReference>
<organism evidence="2">
    <name type="scientific">marine metagenome</name>
    <dbReference type="NCBI Taxonomy" id="408172"/>
    <lineage>
        <taxon>unclassified sequences</taxon>
        <taxon>metagenomes</taxon>
        <taxon>ecological metagenomes</taxon>
    </lineage>
</organism>
<evidence type="ECO:0000313" key="2">
    <source>
        <dbReference type="EMBL" id="SUZ47789.1"/>
    </source>
</evidence>
<gene>
    <name evidence="2" type="ORF">METZ01_LOCUS643</name>
</gene>
<dbReference type="Gene3D" id="3.40.50.300">
    <property type="entry name" value="P-loop containing nucleotide triphosphate hydrolases"/>
    <property type="match status" value="1"/>
</dbReference>